<keyword evidence="4" id="KW-0808">Transferase</keyword>
<evidence type="ECO:0000256" key="2">
    <source>
        <dbReference type="ARBA" id="ARBA00023169"/>
    </source>
</evidence>
<comment type="similarity">
    <text evidence="1">Belongs to the bacterial sugar transferase family.</text>
</comment>
<dbReference type="PANTHER" id="PTHR30576">
    <property type="entry name" value="COLANIC BIOSYNTHESIS UDP-GLUCOSE LIPID CARRIER TRANSFERASE"/>
    <property type="match status" value="1"/>
</dbReference>
<evidence type="ECO:0000313" key="5">
    <source>
        <dbReference type="Proteomes" id="UP000199344"/>
    </source>
</evidence>
<dbReference type="PANTHER" id="PTHR30576:SF8">
    <property type="entry name" value="UNDECAPRENYL-PHOSPHATE GALACTOSE PHOSPHOTRANSFERASE"/>
    <property type="match status" value="1"/>
</dbReference>
<proteinExistence type="inferred from homology"/>
<evidence type="ECO:0000256" key="1">
    <source>
        <dbReference type="ARBA" id="ARBA00006464"/>
    </source>
</evidence>
<evidence type="ECO:0000259" key="3">
    <source>
        <dbReference type="Pfam" id="PF02397"/>
    </source>
</evidence>
<dbReference type="GO" id="GO:0000271">
    <property type="term" value="P:polysaccharide biosynthetic process"/>
    <property type="evidence" value="ECO:0007669"/>
    <property type="project" value="UniProtKB-KW"/>
</dbReference>
<dbReference type="GO" id="GO:0016780">
    <property type="term" value="F:phosphotransferase activity, for other substituted phosphate groups"/>
    <property type="evidence" value="ECO:0007669"/>
    <property type="project" value="TreeGrafter"/>
</dbReference>
<dbReference type="Proteomes" id="UP000199344">
    <property type="component" value="Unassembled WGS sequence"/>
</dbReference>
<evidence type="ECO:0000313" key="4">
    <source>
        <dbReference type="EMBL" id="SDD38257.1"/>
    </source>
</evidence>
<keyword evidence="2" id="KW-0270">Exopolysaccharide synthesis</keyword>
<dbReference type="STRING" id="591205.SAMN05421538_101501"/>
<dbReference type="InterPro" id="IPR003362">
    <property type="entry name" value="Bact_transf"/>
</dbReference>
<name>A0A1G6UCD7_9RHOB</name>
<dbReference type="AlphaFoldDB" id="A0A1G6UCD7"/>
<protein>
    <submittedName>
        <fullName evidence="4">Sugar transferase</fullName>
    </submittedName>
</protein>
<organism evidence="4 5">
    <name type="scientific">Paracoccus isoporae</name>
    <dbReference type="NCBI Taxonomy" id="591205"/>
    <lineage>
        <taxon>Bacteria</taxon>
        <taxon>Pseudomonadati</taxon>
        <taxon>Pseudomonadota</taxon>
        <taxon>Alphaproteobacteria</taxon>
        <taxon>Rhodobacterales</taxon>
        <taxon>Paracoccaceae</taxon>
        <taxon>Paracoccus</taxon>
    </lineage>
</organism>
<sequence>MTDARDAAGAHLPDDQRQSAMTRLIRRLRIDELPQLWHVLRGDMALVGPRPLLQSTVAGFGRLGEIRNSVPPGLTGWAQVSGNTRLSNAEKLAFDLWYVAHRRAGLDLRILAETLLVPLRGEVRHDARLARASRWARERFGRAVEEAA</sequence>
<dbReference type="Pfam" id="PF02397">
    <property type="entry name" value="Bac_transf"/>
    <property type="match status" value="1"/>
</dbReference>
<reference evidence="4 5" key="1">
    <citation type="submission" date="2016-10" db="EMBL/GenBank/DDBJ databases">
        <authorList>
            <person name="de Groot N.N."/>
        </authorList>
    </citation>
    <scope>NUCLEOTIDE SEQUENCE [LARGE SCALE GENOMIC DNA]</scope>
    <source>
        <strain evidence="4 5">DSM 22220</strain>
    </source>
</reference>
<dbReference type="EMBL" id="FNAH01000001">
    <property type="protein sequence ID" value="SDD38257.1"/>
    <property type="molecule type" value="Genomic_DNA"/>
</dbReference>
<accession>A0A1G6UCD7</accession>
<gene>
    <name evidence="4" type="ORF">SAMN05421538_101501</name>
</gene>
<feature type="domain" description="Bacterial sugar transferase" evidence="3">
    <location>
        <begin position="8"/>
        <end position="117"/>
    </location>
</feature>
<keyword evidence="5" id="KW-1185">Reference proteome</keyword>